<dbReference type="AlphaFoldDB" id="A0A7U3NLK0"/>
<accession>A0A7U3NLK0</accession>
<dbReference type="InterPro" id="IPR045738">
    <property type="entry name" value="DUF6088"/>
</dbReference>
<name>A0A7U3NLK0_9CYAN</name>
<gene>
    <name evidence="1" type="ORF">IM676_12445</name>
</gene>
<keyword evidence="2" id="KW-1185">Reference proteome</keyword>
<evidence type="ECO:0000313" key="1">
    <source>
        <dbReference type="EMBL" id="QOV21556.1"/>
    </source>
</evidence>
<protein>
    <submittedName>
        <fullName evidence="1">Uncharacterized protein</fullName>
    </submittedName>
</protein>
<evidence type="ECO:0000313" key="2">
    <source>
        <dbReference type="Proteomes" id="UP000593846"/>
    </source>
</evidence>
<dbReference type="KEGG" id="aee:IM676_12445"/>
<sequence>MKRTKGSVAENIRNRIKECEEGYWMYADFPDYPATAVSKTLSRLEKDGTLMRVSKGLYYRPRMTRFGRSHPCQEEIQKLAIKHNRIENLYPAGISAANLLGFTTQNSVQGEFATSANSAPRTIVGSRAQIHTRRPSTWNDLTETETSLLDFLRCKGKLSELSPTETTQKLLNYFREGDRFERLVNVVDKEPPRVRAMLGAIGQELGKSQDILVKIKKGLNPVSRFDFGNLRNLRYAKEWQAK</sequence>
<dbReference type="EMBL" id="CP063311">
    <property type="protein sequence ID" value="QOV21556.1"/>
    <property type="molecule type" value="Genomic_DNA"/>
</dbReference>
<dbReference type="Pfam" id="PF19570">
    <property type="entry name" value="DUF6088"/>
    <property type="match status" value="1"/>
</dbReference>
<dbReference type="Proteomes" id="UP000593846">
    <property type="component" value="Chromosome"/>
</dbReference>
<organism evidence="1 2">
    <name type="scientific">Anabaenopsis elenkinii CCIBt3563</name>
    <dbReference type="NCBI Taxonomy" id="2779889"/>
    <lineage>
        <taxon>Bacteria</taxon>
        <taxon>Bacillati</taxon>
        <taxon>Cyanobacteriota</taxon>
        <taxon>Cyanophyceae</taxon>
        <taxon>Nostocales</taxon>
        <taxon>Nodulariaceae</taxon>
        <taxon>Anabaenopsis</taxon>
    </lineage>
</organism>
<proteinExistence type="predicted"/>
<dbReference type="RefSeq" id="WP_200987206.1">
    <property type="nucleotide sequence ID" value="NZ_CP063311.1"/>
</dbReference>
<reference evidence="2" key="1">
    <citation type="submission" date="2020-10" db="EMBL/GenBank/DDBJ databases">
        <title>Genome-based taxonomic classification of the species Anabaenopsis elenkinii.</title>
        <authorList>
            <person name="Delbaje E."/>
            <person name="Andreote A.P.D."/>
            <person name="Pellegrinetti T.A."/>
            <person name="Cruz R.B."/>
            <person name="Branco L.H.Z."/>
            <person name="Fiore M.F."/>
        </authorList>
    </citation>
    <scope>NUCLEOTIDE SEQUENCE [LARGE SCALE GENOMIC DNA]</scope>
    <source>
        <strain evidence="2">CCIBt3563</strain>
    </source>
</reference>